<dbReference type="Proteomes" id="UP000076335">
    <property type="component" value="Unassembled WGS sequence"/>
</dbReference>
<dbReference type="InterPro" id="IPR029063">
    <property type="entry name" value="SAM-dependent_MTases_sf"/>
</dbReference>
<dbReference type="GO" id="GO:0008168">
    <property type="term" value="F:methyltransferase activity"/>
    <property type="evidence" value="ECO:0007669"/>
    <property type="project" value="UniProtKB-KW"/>
</dbReference>
<organism evidence="3 4">
    <name type="scientific">Thalassospira lucentensis</name>
    <dbReference type="NCBI Taxonomy" id="168935"/>
    <lineage>
        <taxon>Bacteria</taxon>
        <taxon>Pseudomonadati</taxon>
        <taxon>Pseudomonadota</taxon>
        <taxon>Alphaproteobacteria</taxon>
        <taxon>Rhodospirillales</taxon>
        <taxon>Thalassospiraceae</taxon>
        <taxon>Thalassospira</taxon>
    </lineage>
</organism>
<dbReference type="GO" id="GO:0032259">
    <property type="term" value="P:methylation"/>
    <property type="evidence" value="ECO:0007669"/>
    <property type="project" value="UniProtKB-KW"/>
</dbReference>
<dbReference type="Pfam" id="PF08242">
    <property type="entry name" value="Methyltransf_12"/>
    <property type="match status" value="1"/>
</dbReference>
<dbReference type="Gene3D" id="3.40.50.150">
    <property type="entry name" value="Vaccinia Virus protein VP39"/>
    <property type="match status" value="1"/>
</dbReference>
<dbReference type="EMBL" id="LPVY01000008">
    <property type="protein sequence ID" value="KZB65836.1"/>
    <property type="molecule type" value="Genomic_DNA"/>
</dbReference>
<dbReference type="CDD" id="cd02440">
    <property type="entry name" value="AdoMet_MTases"/>
    <property type="match status" value="1"/>
</dbReference>
<feature type="compositionally biased region" description="Basic and acidic residues" evidence="1">
    <location>
        <begin position="1"/>
        <end position="19"/>
    </location>
</feature>
<accession>A0A154L6Y0</accession>
<keyword evidence="3" id="KW-0808">Transferase</keyword>
<protein>
    <submittedName>
        <fullName evidence="3">Methyltransferase</fullName>
    </submittedName>
</protein>
<evidence type="ECO:0000313" key="4">
    <source>
        <dbReference type="Proteomes" id="UP000076335"/>
    </source>
</evidence>
<proteinExistence type="predicted"/>
<gene>
    <name evidence="3" type="ORF">AUP42_16950</name>
</gene>
<dbReference type="SUPFAM" id="SSF53335">
    <property type="entry name" value="S-adenosyl-L-methionine-dependent methyltransferases"/>
    <property type="match status" value="1"/>
</dbReference>
<keyword evidence="3" id="KW-0489">Methyltransferase</keyword>
<feature type="region of interest" description="Disordered" evidence="1">
    <location>
        <begin position="1"/>
        <end position="36"/>
    </location>
</feature>
<comment type="caution">
    <text evidence="3">The sequence shown here is derived from an EMBL/GenBank/DDBJ whole genome shotgun (WGS) entry which is preliminary data.</text>
</comment>
<dbReference type="RefSeq" id="WP_062951362.1">
    <property type="nucleotide sequence ID" value="NZ_LPVY01000008.1"/>
</dbReference>
<evidence type="ECO:0000313" key="3">
    <source>
        <dbReference type="EMBL" id="KZB65836.1"/>
    </source>
</evidence>
<dbReference type="OrthoDB" id="649979at2"/>
<name>A0A154L6Y0_9PROT</name>
<evidence type="ECO:0000259" key="2">
    <source>
        <dbReference type="Pfam" id="PF08242"/>
    </source>
</evidence>
<dbReference type="PANTHER" id="PTHR43861">
    <property type="entry name" value="TRANS-ACONITATE 2-METHYLTRANSFERASE-RELATED"/>
    <property type="match status" value="1"/>
</dbReference>
<reference evidence="3 4" key="1">
    <citation type="submission" date="2015-12" db="EMBL/GenBank/DDBJ databases">
        <title>Genome sequence of Thalassospira lucentensis MCCC 1A02072.</title>
        <authorList>
            <person name="Lu L."/>
            <person name="Lai Q."/>
            <person name="Shao Z."/>
            <person name="Qian P."/>
        </authorList>
    </citation>
    <scope>NUCLEOTIDE SEQUENCE [LARGE SCALE GENOMIC DNA]</scope>
    <source>
        <strain evidence="3 4">MCCC 1A02072</strain>
    </source>
</reference>
<dbReference type="AlphaFoldDB" id="A0A154L6Y0"/>
<evidence type="ECO:0000256" key="1">
    <source>
        <dbReference type="SAM" id="MobiDB-lite"/>
    </source>
</evidence>
<dbReference type="InterPro" id="IPR013217">
    <property type="entry name" value="Methyltransf_12"/>
</dbReference>
<feature type="domain" description="Methyltransferase type 12" evidence="2">
    <location>
        <begin position="71"/>
        <end position="168"/>
    </location>
</feature>
<sequence>MSETRKKPDEPKASDKTRAQYETFPYPARDPKDEDQRLVVGSPGNWDEVVHFVFGGYDPSANDKKIKILVAGGGTGDALVMLAQQARDRKAKVEIVYIDLSESSREIAEARIKRRNLEKNVKFVTGSFVDLAGKYGPFDYIDCCGVLHHLPDPDAGLKALADALKPKGGMGLMVYGELGRIGVYHMQEMMDRLSAEAGGRKRLNLGKALFDSLPGTNWLKRNPFVNDHIQGGDSGFYDLLLHQQDRAYRVDEVFDFVEKAGLRLQQFIEPMRYDPTTYCSRHDVLDKAVHVPFRKRAALAELMAGNITKHLFYVVKSENKVKPPVPDRNAVPFFVRIDGAALARSVAKTGHIKINFTGLSVTRSLPPASPGILTRINGKRTVGQIYEMFDPRPDKYEFDAQFAVMYSVLNAANLMYLHPER</sequence>